<dbReference type="PROSITE" id="PS51645">
    <property type="entry name" value="PHR_CRY_ALPHA_BETA"/>
    <property type="match status" value="1"/>
</dbReference>
<protein>
    <recommendedName>
        <fullName evidence="4">Deoxyribodipyrimidine photo-lyase</fullName>
        <ecNumber evidence="3">4.1.99.3</ecNumber>
    </recommendedName>
    <alternativeName>
        <fullName evidence="11">DNA photolyase</fullName>
    </alternativeName>
    <alternativeName>
        <fullName evidence="14">Photoreactivating enzyme</fullName>
    </alternativeName>
</protein>
<evidence type="ECO:0000313" key="18">
    <source>
        <dbReference type="Proteomes" id="UP001497497"/>
    </source>
</evidence>
<comment type="cofactor">
    <cofactor evidence="1">
        <name>FAD</name>
        <dbReference type="ChEBI" id="CHEBI:57692"/>
    </cofactor>
</comment>
<dbReference type="Gene3D" id="1.10.579.10">
    <property type="entry name" value="DNA Cyclobutane Dipyrimidine Photolyase, subunit A, domain 3"/>
    <property type="match status" value="1"/>
</dbReference>
<dbReference type="Proteomes" id="UP001497497">
    <property type="component" value="Unassembled WGS sequence"/>
</dbReference>
<keyword evidence="5" id="KW-0285">Flavoprotein</keyword>
<evidence type="ECO:0000256" key="14">
    <source>
        <dbReference type="ARBA" id="ARBA00083107"/>
    </source>
</evidence>
<evidence type="ECO:0000256" key="15">
    <source>
        <dbReference type="SAM" id="MobiDB-lite"/>
    </source>
</evidence>
<keyword evidence="6" id="KW-0227">DNA damage</keyword>
<feature type="domain" description="Photolyase/cryptochrome alpha/beta" evidence="16">
    <location>
        <begin position="228"/>
        <end position="360"/>
    </location>
</feature>
<feature type="compositionally biased region" description="Low complexity" evidence="15">
    <location>
        <begin position="49"/>
        <end position="61"/>
    </location>
</feature>
<evidence type="ECO:0000256" key="6">
    <source>
        <dbReference type="ARBA" id="ARBA00022763"/>
    </source>
</evidence>
<evidence type="ECO:0000256" key="4">
    <source>
        <dbReference type="ARBA" id="ARBA00014046"/>
    </source>
</evidence>
<dbReference type="FunFam" id="1.10.579.10:FF:000002">
    <property type="entry name" value="Deoxyribodipyrimidine photolyase"/>
    <property type="match status" value="1"/>
</dbReference>
<dbReference type="InterPro" id="IPR036155">
    <property type="entry name" value="Crypto/Photolyase_N_sf"/>
</dbReference>
<dbReference type="PROSITE" id="PS01083">
    <property type="entry name" value="DNA_PHOTOLYASES_2_1"/>
    <property type="match status" value="1"/>
</dbReference>
<dbReference type="Gene3D" id="3.40.50.620">
    <property type="entry name" value="HUPs"/>
    <property type="match status" value="1"/>
</dbReference>
<dbReference type="GO" id="GO:0003677">
    <property type="term" value="F:DNA binding"/>
    <property type="evidence" value="ECO:0007669"/>
    <property type="project" value="UniProtKB-KW"/>
</dbReference>
<evidence type="ECO:0000256" key="2">
    <source>
        <dbReference type="ARBA" id="ARBA00006409"/>
    </source>
</evidence>
<evidence type="ECO:0000256" key="10">
    <source>
        <dbReference type="ARBA" id="ARBA00023239"/>
    </source>
</evidence>
<evidence type="ECO:0000256" key="3">
    <source>
        <dbReference type="ARBA" id="ARBA00013149"/>
    </source>
</evidence>
<evidence type="ECO:0000256" key="5">
    <source>
        <dbReference type="ARBA" id="ARBA00022630"/>
    </source>
</evidence>
<comment type="caution">
    <text evidence="17">The sequence shown here is derived from an EMBL/GenBank/DDBJ whole genome shotgun (WGS) entry which is preliminary data.</text>
</comment>
<evidence type="ECO:0000313" key="17">
    <source>
        <dbReference type="EMBL" id="CAL1541375.1"/>
    </source>
</evidence>
<comment type="function">
    <text evidence="13">Involved in repair of UV radiation-induced DNA damage. Catalyzes the light-dependent monomerization (300-600 nm) of cyclobutyl pyrimidine dimers (in cis-syn configuration), which are formed between adjacent bases on the same DNA strand upon exposure to ultraviolet radiation.</text>
</comment>
<dbReference type="PANTHER" id="PTHR10211">
    <property type="entry name" value="DEOXYRIBODIPYRIMIDINE PHOTOLYASE"/>
    <property type="match status" value="1"/>
</dbReference>
<organism evidence="17 18">
    <name type="scientific">Lymnaea stagnalis</name>
    <name type="common">Great pond snail</name>
    <name type="synonym">Helix stagnalis</name>
    <dbReference type="NCBI Taxonomy" id="6523"/>
    <lineage>
        <taxon>Eukaryota</taxon>
        <taxon>Metazoa</taxon>
        <taxon>Spiralia</taxon>
        <taxon>Lophotrochozoa</taxon>
        <taxon>Mollusca</taxon>
        <taxon>Gastropoda</taxon>
        <taxon>Heterobranchia</taxon>
        <taxon>Euthyneura</taxon>
        <taxon>Panpulmonata</taxon>
        <taxon>Hygrophila</taxon>
        <taxon>Lymnaeoidea</taxon>
        <taxon>Lymnaeidae</taxon>
        <taxon>Lymnaea</taxon>
    </lineage>
</organism>
<proteinExistence type="inferred from homology"/>
<dbReference type="InterPro" id="IPR006050">
    <property type="entry name" value="DNA_photolyase_N"/>
</dbReference>
<dbReference type="FunFam" id="3.40.50.620:FF:000110">
    <property type="entry name" value="Deoxyribodipyrimidine photolyase"/>
    <property type="match status" value="1"/>
</dbReference>
<feature type="compositionally biased region" description="Basic and acidic residues" evidence="15">
    <location>
        <begin position="136"/>
        <end position="152"/>
    </location>
</feature>
<dbReference type="InterPro" id="IPR036134">
    <property type="entry name" value="Crypto/Photolyase_FAD-like_sf"/>
</dbReference>
<dbReference type="PANTHER" id="PTHR10211:SF0">
    <property type="entry name" value="DEOXYRIBODIPYRIMIDINE PHOTO-LYASE"/>
    <property type="match status" value="1"/>
</dbReference>
<evidence type="ECO:0000256" key="9">
    <source>
        <dbReference type="ARBA" id="ARBA00023204"/>
    </source>
</evidence>
<evidence type="ECO:0000256" key="11">
    <source>
        <dbReference type="ARBA" id="ARBA00031671"/>
    </source>
</evidence>
<dbReference type="GO" id="GO:0003904">
    <property type="term" value="F:deoxyribodipyrimidine photo-lyase activity"/>
    <property type="evidence" value="ECO:0007669"/>
    <property type="project" value="UniProtKB-EC"/>
</dbReference>
<comment type="similarity">
    <text evidence="2">Belongs to the DNA photolyase class-2 family.</text>
</comment>
<evidence type="ECO:0000259" key="16">
    <source>
        <dbReference type="PROSITE" id="PS51645"/>
    </source>
</evidence>
<evidence type="ECO:0000256" key="1">
    <source>
        <dbReference type="ARBA" id="ARBA00001974"/>
    </source>
</evidence>
<dbReference type="EMBL" id="CAXITT010000429">
    <property type="protein sequence ID" value="CAL1541375.1"/>
    <property type="molecule type" value="Genomic_DNA"/>
</dbReference>
<dbReference type="SUPFAM" id="SSF48173">
    <property type="entry name" value="Cryptochrome/photolyase FAD-binding domain"/>
    <property type="match status" value="1"/>
</dbReference>
<name>A0AAV2I3T2_LYMST</name>
<accession>A0AAV2I3T2</accession>
<dbReference type="NCBIfam" id="TIGR00591">
    <property type="entry name" value="phr2"/>
    <property type="match status" value="1"/>
</dbReference>
<dbReference type="Gene3D" id="1.25.40.80">
    <property type="match status" value="1"/>
</dbReference>
<feature type="compositionally biased region" description="Basic and acidic residues" evidence="15">
    <location>
        <begin position="161"/>
        <end position="180"/>
    </location>
</feature>
<keyword evidence="7" id="KW-0274">FAD</keyword>
<dbReference type="SUPFAM" id="SSF52425">
    <property type="entry name" value="Cryptochrome/photolyase, N-terminal domain"/>
    <property type="match status" value="1"/>
</dbReference>
<dbReference type="PROSITE" id="PS01084">
    <property type="entry name" value="DNA_PHOTOLYASES_2_2"/>
    <property type="match status" value="1"/>
</dbReference>
<reference evidence="17 18" key="1">
    <citation type="submission" date="2024-04" db="EMBL/GenBank/DDBJ databases">
        <authorList>
            <consortium name="Genoscope - CEA"/>
            <person name="William W."/>
        </authorList>
    </citation>
    <scope>NUCLEOTIDE SEQUENCE [LARGE SCALE GENOMIC DNA]</scope>
</reference>
<dbReference type="InterPro" id="IPR052219">
    <property type="entry name" value="Photolyase_Class-2"/>
</dbReference>
<evidence type="ECO:0000256" key="13">
    <source>
        <dbReference type="ARBA" id="ARBA00059220"/>
    </source>
</evidence>
<keyword evidence="9" id="KW-0234">DNA repair</keyword>
<dbReference type="AlphaFoldDB" id="A0AAV2I3T2"/>
<dbReference type="GO" id="GO:0000719">
    <property type="term" value="P:photoreactive repair"/>
    <property type="evidence" value="ECO:0007669"/>
    <property type="project" value="TreeGrafter"/>
</dbReference>
<feature type="region of interest" description="Disordered" evidence="15">
    <location>
        <begin position="49"/>
        <end position="180"/>
    </location>
</feature>
<keyword evidence="18" id="KW-1185">Reference proteome</keyword>
<dbReference type="GO" id="GO:0009650">
    <property type="term" value="P:UV protection"/>
    <property type="evidence" value="ECO:0007669"/>
    <property type="project" value="UniProtKB-ARBA"/>
</dbReference>
<keyword evidence="10" id="KW-0456">Lyase</keyword>
<evidence type="ECO:0000256" key="12">
    <source>
        <dbReference type="ARBA" id="ARBA00033999"/>
    </source>
</evidence>
<dbReference type="InterPro" id="IPR014729">
    <property type="entry name" value="Rossmann-like_a/b/a_fold"/>
</dbReference>
<feature type="compositionally biased region" description="Basic and acidic residues" evidence="15">
    <location>
        <begin position="71"/>
        <end position="124"/>
    </location>
</feature>
<dbReference type="EC" id="4.1.99.3" evidence="3"/>
<gene>
    <name evidence="17" type="ORF">GSLYS_00014981001</name>
</gene>
<evidence type="ECO:0000256" key="8">
    <source>
        <dbReference type="ARBA" id="ARBA00023125"/>
    </source>
</evidence>
<evidence type="ECO:0000256" key="7">
    <source>
        <dbReference type="ARBA" id="ARBA00022827"/>
    </source>
</evidence>
<keyword evidence="8" id="KW-0238">DNA-binding</keyword>
<dbReference type="FunFam" id="1.25.40.80:FF:000004">
    <property type="entry name" value="Deoxyribodipyrimidine photolyase"/>
    <property type="match status" value="1"/>
</dbReference>
<dbReference type="InterPro" id="IPR032673">
    <property type="entry name" value="DNA_photolyase_2_CS"/>
</dbReference>
<dbReference type="InterPro" id="IPR008148">
    <property type="entry name" value="DNA_photolyase_2"/>
</dbReference>
<comment type="catalytic activity">
    <reaction evidence="12">
        <text>cyclobutadipyrimidine (in DNA) = 2 pyrimidine residues (in DNA).</text>
        <dbReference type="EC" id="4.1.99.3"/>
    </reaction>
</comment>
<sequence length="666" mass="76767">MLRNALYILRKSSGIFLSTVRITVNFKAGFPKPESTNFSLIRNHCLSHKSPSTKMSDDSSSANDVQDEESDKQKEVSPPADKKEQPKNTVKRKEEVDSKSKQQEKTKSGDSSSGKEEKRQERNGKNKTVKTANSKDVTKKAEKRKQDAEIKSKQPKKAKVEKKEKSQDSESASEKEEIKDTVDDKDGDFLQKIVKRRQKVCENVSKFKFNKKRVKVLSETQDFSEDSNGVLYWMSRDQRIQDNWAFLYAQRLAMKLEVPLHVCFCLVPKFLEATIRQFGFMMKGLALVEKECRDLNIPFHLVLGEASKSIPAFLKEHNIGGVVTDFSPLRIPMKWVDDLKKALPKDIPFCQVDAHNIVPCWEASPKLEYGARTIRSKINKQLGEYLTEFPPLVKHPHAPKQMPKETDWVKADGSLEIDRNVKEVAWAQPGTEAGLRMLESFCEKRLKYFGTDRNDPNKQALSNLSPWFHFGQISVQRCILTVRLYRSKSSESVNAFIEEAVVRRELADNFCFYNPDYDAIKGTNDWAKKSLDLHRKDKRPYLYSREQLENSKTHDDLWNAAQIQLVTEGKMHGFLRMYWAKKILEWTKSPEDALADAIYLNDKYNLDGRDPNGYVGCMWSICGIHDQGWAERAVFGKIRYMNYQGCKRKFDVAAFARKYSKKSLNK</sequence>
<dbReference type="Pfam" id="PF00875">
    <property type="entry name" value="DNA_photolyase"/>
    <property type="match status" value="1"/>
</dbReference>